<gene>
    <name evidence="6" type="ORF">SAMN05661086_03716</name>
</gene>
<keyword evidence="2" id="KW-0378">Hydrolase</keyword>
<evidence type="ECO:0000256" key="1">
    <source>
        <dbReference type="ARBA" id="ARBA00022741"/>
    </source>
</evidence>
<keyword evidence="7" id="KW-1185">Reference proteome</keyword>
<dbReference type="PANTHER" id="PTHR35372:SF2">
    <property type="entry name" value="SF3 HELICASE DOMAIN-CONTAINING PROTEIN"/>
    <property type="match status" value="1"/>
</dbReference>
<keyword evidence="4" id="KW-0067">ATP-binding</keyword>
<dbReference type="InterPro" id="IPR014015">
    <property type="entry name" value="Helicase_SF3_DNA-vir"/>
</dbReference>
<dbReference type="NCBIfam" id="TIGR01613">
    <property type="entry name" value="primase_Cterm"/>
    <property type="match status" value="1"/>
</dbReference>
<dbReference type="PROSITE" id="PS51206">
    <property type="entry name" value="SF3_HELICASE_1"/>
    <property type="match status" value="1"/>
</dbReference>
<dbReference type="OrthoDB" id="9763644at2"/>
<dbReference type="SMART" id="SM00942">
    <property type="entry name" value="PriCT_1"/>
    <property type="match status" value="1"/>
</dbReference>
<dbReference type="STRING" id="37658.SAMN05661086_03716"/>
<evidence type="ECO:0000259" key="5">
    <source>
        <dbReference type="PROSITE" id="PS51206"/>
    </source>
</evidence>
<protein>
    <submittedName>
        <fullName evidence="6">Phage/plasmid primase, P4 family, C-terminal domain-containing protein</fullName>
    </submittedName>
</protein>
<keyword evidence="3" id="KW-0347">Helicase</keyword>
<organism evidence="6 7">
    <name type="scientific">Anaeromicropila populeti</name>
    <dbReference type="NCBI Taxonomy" id="37658"/>
    <lineage>
        <taxon>Bacteria</taxon>
        <taxon>Bacillati</taxon>
        <taxon>Bacillota</taxon>
        <taxon>Clostridia</taxon>
        <taxon>Lachnospirales</taxon>
        <taxon>Lachnospiraceae</taxon>
        <taxon>Anaeromicropila</taxon>
    </lineage>
</organism>
<reference evidence="6 7" key="1">
    <citation type="submission" date="2016-10" db="EMBL/GenBank/DDBJ databases">
        <authorList>
            <person name="de Groot N.N."/>
        </authorList>
    </citation>
    <scope>NUCLEOTIDE SEQUENCE [LARGE SCALE GENOMIC DNA]</scope>
    <source>
        <strain evidence="6 7">743A</strain>
    </source>
</reference>
<feature type="domain" description="SF3 helicase" evidence="5">
    <location>
        <begin position="467"/>
        <end position="626"/>
    </location>
</feature>
<dbReference type="GO" id="GO:0016787">
    <property type="term" value="F:hydrolase activity"/>
    <property type="evidence" value="ECO:0007669"/>
    <property type="project" value="UniProtKB-KW"/>
</dbReference>
<dbReference type="InterPro" id="IPR006500">
    <property type="entry name" value="Helicase_put_C_phage/plasmid"/>
</dbReference>
<dbReference type="InterPro" id="IPR027417">
    <property type="entry name" value="P-loop_NTPase"/>
</dbReference>
<proteinExistence type="predicted"/>
<accession>A0A1I6M092</accession>
<dbReference type="Proteomes" id="UP000199659">
    <property type="component" value="Unassembled WGS sequence"/>
</dbReference>
<dbReference type="SUPFAM" id="SSF52540">
    <property type="entry name" value="P-loop containing nucleoside triphosphate hydrolases"/>
    <property type="match status" value="1"/>
</dbReference>
<dbReference type="Pfam" id="PF03288">
    <property type="entry name" value="Pox_D5"/>
    <property type="match status" value="1"/>
</dbReference>
<evidence type="ECO:0000256" key="3">
    <source>
        <dbReference type="ARBA" id="ARBA00022806"/>
    </source>
</evidence>
<dbReference type="InterPro" id="IPR045455">
    <property type="entry name" value="NrS-1_pol-like_helicase"/>
</dbReference>
<dbReference type="EMBL" id="FOYZ01000029">
    <property type="protein sequence ID" value="SFS09136.1"/>
    <property type="molecule type" value="Genomic_DNA"/>
</dbReference>
<dbReference type="InterPro" id="IPR004968">
    <property type="entry name" value="DNA_primase/NTPase_C"/>
</dbReference>
<evidence type="ECO:0000256" key="2">
    <source>
        <dbReference type="ARBA" id="ARBA00022801"/>
    </source>
</evidence>
<dbReference type="SMART" id="SM00885">
    <property type="entry name" value="D5_N"/>
    <property type="match status" value="1"/>
</dbReference>
<dbReference type="AlphaFoldDB" id="A0A1I6M092"/>
<dbReference type="Pfam" id="PF19263">
    <property type="entry name" value="DUF5906"/>
    <property type="match status" value="1"/>
</dbReference>
<dbReference type="GO" id="GO:0005524">
    <property type="term" value="F:ATP binding"/>
    <property type="evidence" value="ECO:0007669"/>
    <property type="project" value="UniProtKB-KW"/>
</dbReference>
<dbReference type="Gene3D" id="3.40.50.300">
    <property type="entry name" value="P-loop containing nucleotide triphosphate hydrolases"/>
    <property type="match status" value="1"/>
</dbReference>
<dbReference type="PANTHER" id="PTHR35372">
    <property type="entry name" value="ATP BINDING PROTEIN-RELATED"/>
    <property type="match status" value="1"/>
</dbReference>
<name>A0A1I6M092_9FIRM</name>
<evidence type="ECO:0000313" key="6">
    <source>
        <dbReference type="EMBL" id="SFS09136.1"/>
    </source>
</evidence>
<dbReference type="InterPro" id="IPR014820">
    <property type="entry name" value="PriCT_1"/>
</dbReference>
<evidence type="ECO:0000313" key="7">
    <source>
        <dbReference type="Proteomes" id="UP000199659"/>
    </source>
</evidence>
<keyword evidence="1" id="KW-0547">Nucleotide-binding</keyword>
<evidence type="ECO:0000256" key="4">
    <source>
        <dbReference type="ARBA" id="ARBA00022840"/>
    </source>
</evidence>
<sequence>MQLTICTANCTGNQKNCLYPNKRVITSAEELKEAAKLDHVCAEYKNNYRSADNFLKSDVIVMDCDNDHTENPDEWITPEALDEILMDISYAIAPSRHNMLSKDGKAARPKFHVYFSIEELTDAEGYVAIKKAIHAQFPFFDDNALDAARFIYGADTGEVIWHEGWLTIDELLENVPAPTNTGRSNSIPEGQRNNTLSRFAGRVVKRYGSTDKAHEIFLEEAKKCDPPMDNEELTAIWNSAIKFARKVQGQEGYVPPDDYNSDFDSLRPSDFSDIGQAKVLTREYGNELCYTDATDYLRFNGEYWMESRQQSVGAMEEFLDLQLQDALGEVESALNALVALGKKEEDILAGGKKYEASLSGDPLKAFKKYQSAIAYRTFVMKRRDMKYVISALQAAKPMLEIKVSDLDKDEFLLNTPGVTFDLRKGLAGGRAPEAADYITKQTTASPGDKGEQIWLDALNTFFCNDQKLIDYVQQIVGLSAIGKVYLEAIIIAYGGGRNGKSTFWNSISRVLGSYSGAISADTLTVGCRRNVKPEMAELKGKRLIIASELEEGMRLNTSIVKQLSSTDEIEAEKKYKDPFKFEPSHTLVLYTNHLPRVGANDDGTWRRLIVIPFNARIENKSDIKNYADYLVKNAGSYIMSWIIEGAKKAIEANYHFSVPACVQEAIEAYRENNDWLASFLEDCCEVDKTYQQKSGEFYQEYRAHCGRNGEYTRSTTDFYTALETAGFERKKTKTGSFIYGVRLKEEEFLS</sequence>
<dbReference type="GO" id="GO:0004386">
    <property type="term" value="F:helicase activity"/>
    <property type="evidence" value="ECO:0007669"/>
    <property type="project" value="UniProtKB-KW"/>
</dbReference>
<dbReference type="InterPro" id="IPR051620">
    <property type="entry name" value="ORF904-like_C"/>
</dbReference>
<dbReference type="InterPro" id="IPR014818">
    <property type="entry name" value="Phage/plasmid_primase_P4_C"/>
</dbReference>
<dbReference type="Pfam" id="PF08706">
    <property type="entry name" value="D5_N"/>
    <property type="match status" value="1"/>
</dbReference>
<dbReference type="RefSeq" id="WP_092564406.1">
    <property type="nucleotide sequence ID" value="NZ_FOYZ01000029.1"/>
</dbReference>